<evidence type="ECO:0000259" key="1">
    <source>
        <dbReference type="PROSITE" id="PS51782"/>
    </source>
</evidence>
<proteinExistence type="predicted"/>
<dbReference type="GeneID" id="111277684"/>
<reference evidence="3" key="1">
    <citation type="submission" date="2025-08" db="UniProtKB">
        <authorList>
            <consortium name="RefSeq"/>
        </authorList>
    </citation>
    <scope>IDENTIFICATION</scope>
    <source>
        <tissue evidence="3">Fruit stalk</tissue>
    </source>
</reference>
<dbReference type="SMART" id="SM00257">
    <property type="entry name" value="LysM"/>
    <property type="match status" value="1"/>
</dbReference>
<dbReference type="CDD" id="cd00118">
    <property type="entry name" value="LysM"/>
    <property type="match status" value="1"/>
</dbReference>
<dbReference type="Pfam" id="PF01476">
    <property type="entry name" value="LysM"/>
    <property type="match status" value="1"/>
</dbReference>
<evidence type="ECO:0000313" key="2">
    <source>
        <dbReference type="Proteomes" id="UP000515121"/>
    </source>
</evidence>
<evidence type="ECO:0000313" key="3">
    <source>
        <dbReference type="RefSeq" id="XP_022719822.1"/>
    </source>
</evidence>
<dbReference type="RefSeq" id="XP_022719822.1">
    <property type="nucleotide sequence ID" value="XM_022864087.1"/>
</dbReference>
<keyword evidence="2" id="KW-1185">Reference proteome</keyword>
<feature type="domain" description="LysM" evidence="1">
    <location>
        <begin position="41"/>
        <end position="86"/>
    </location>
</feature>
<dbReference type="KEGG" id="dzi:111277684"/>
<dbReference type="Proteomes" id="UP000515121">
    <property type="component" value="Unplaced"/>
</dbReference>
<dbReference type="InterPro" id="IPR036779">
    <property type="entry name" value="LysM_dom_sf"/>
</dbReference>
<sequence>MEIAGQHQRLLLCSCGERVKPNSFYPLYSGFLSFMNIPNLFSSLNCRGETLSSISKMYGVSVYSIAAANEDIADIDLVFKGQLLKIPAPSLLDTQLDQAKNRLWHSSVH</sequence>
<dbReference type="Gene3D" id="3.10.350.10">
    <property type="entry name" value="LysM domain"/>
    <property type="match status" value="1"/>
</dbReference>
<dbReference type="OrthoDB" id="2107166at2759"/>
<dbReference type="PROSITE" id="PS51782">
    <property type="entry name" value="LYSM"/>
    <property type="match status" value="1"/>
</dbReference>
<protein>
    <submittedName>
        <fullName evidence="3">Uncharacterized protein LOC111277684</fullName>
    </submittedName>
</protein>
<organism evidence="2 3">
    <name type="scientific">Durio zibethinus</name>
    <name type="common">Durian</name>
    <dbReference type="NCBI Taxonomy" id="66656"/>
    <lineage>
        <taxon>Eukaryota</taxon>
        <taxon>Viridiplantae</taxon>
        <taxon>Streptophyta</taxon>
        <taxon>Embryophyta</taxon>
        <taxon>Tracheophyta</taxon>
        <taxon>Spermatophyta</taxon>
        <taxon>Magnoliopsida</taxon>
        <taxon>eudicotyledons</taxon>
        <taxon>Gunneridae</taxon>
        <taxon>Pentapetalae</taxon>
        <taxon>rosids</taxon>
        <taxon>malvids</taxon>
        <taxon>Malvales</taxon>
        <taxon>Malvaceae</taxon>
        <taxon>Helicteroideae</taxon>
        <taxon>Durio</taxon>
    </lineage>
</organism>
<accession>A0A6P5WVY3</accession>
<dbReference type="AlphaFoldDB" id="A0A6P5WVY3"/>
<dbReference type="InterPro" id="IPR018392">
    <property type="entry name" value="LysM"/>
</dbReference>
<dbReference type="SUPFAM" id="SSF54106">
    <property type="entry name" value="LysM domain"/>
    <property type="match status" value="1"/>
</dbReference>
<gene>
    <name evidence="3" type="primary">LOC111277684</name>
</gene>
<name>A0A6P5WVY3_DURZI</name>